<sequence>MAFCPHCGAQISEPSNHCPQCGQALHIDPPPQQKPKKRGKYWLIPAGIIAVLLIAAGIFAAKHLLTPTGQSYCAYISDQDLTLLNQSQRNGSEITLEEGIGEWTDANFDTDGKYFYFWNHYNYTDELSTTADLYRVDPSKLHGQSDRAASNIEKIAPKAIIDETEILPDDRIVYSSYDNPTSAISSISLQMYDKGPTIDIAKGVDSLTYQGTTNHYVRCENGLLFCRNGDLYCYDFGTQKSEKLASAIYELLYFSQDLSDIVLSKLNADGVTYTIHRGNPKDGFQQIITDASAVLDVNDSGAIYYTKTESTEKTLYDYVIDENLQSDLNASEPSISDYTTVTSAGEPVIDSAAYEAARIEYEWIGWRNRLRQELQSQVLTPSTTGLYVYTEGETTCICDNVSPHNTQVCPDGLVVYVKEPSVPKAELKLEEIEMASDVSTWLRAYYLNTPTTFQYCFPGTTPRSLDMLEHREELSYVWKNENSIVFRSSNPDTYGDTLIGYTIQDGQLVSPKTIDSNAFPYYYETTPDRLYYFSNYSAELIDPFESADLYCWNGETTTAIVHDISRYQRYEDDTLLYFEDPISEPNASDAFIWKNGEKQQLAEDCEQVLRVGADEWLYIADHTLFYRKGQEERAIAYDVTQVWSSQEMPYTTAQFL</sequence>
<keyword evidence="1" id="KW-1133">Transmembrane helix</keyword>
<evidence type="ECO:0000259" key="2">
    <source>
        <dbReference type="Pfam" id="PF13240"/>
    </source>
</evidence>
<name>A0A1Y4LPX9_9FIRM</name>
<gene>
    <name evidence="3" type="ORF">B5F15_06750</name>
</gene>
<dbReference type="SUPFAM" id="SSF82171">
    <property type="entry name" value="DPP6 N-terminal domain-like"/>
    <property type="match status" value="1"/>
</dbReference>
<evidence type="ECO:0000313" key="3">
    <source>
        <dbReference type="EMBL" id="OUP58707.1"/>
    </source>
</evidence>
<dbReference type="EMBL" id="NFKL01000008">
    <property type="protein sequence ID" value="OUP58707.1"/>
    <property type="molecule type" value="Genomic_DNA"/>
</dbReference>
<feature type="transmembrane region" description="Helical" evidence="1">
    <location>
        <begin position="41"/>
        <end position="61"/>
    </location>
</feature>
<dbReference type="Proteomes" id="UP000195326">
    <property type="component" value="Unassembled WGS sequence"/>
</dbReference>
<dbReference type="AlphaFoldDB" id="A0A1Y4LPX9"/>
<feature type="domain" description="Zinc-ribbon" evidence="2">
    <location>
        <begin position="3"/>
        <end position="25"/>
    </location>
</feature>
<dbReference type="InterPro" id="IPR026870">
    <property type="entry name" value="Zinc_ribbon_dom"/>
</dbReference>
<protein>
    <recommendedName>
        <fullName evidence="2">Zinc-ribbon domain-containing protein</fullName>
    </recommendedName>
</protein>
<accession>A0A1Y4LPX9</accession>
<keyword evidence="1" id="KW-0812">Transmembrane</keyword>
<dbReference type="RefSeq" id="WP_087414828.1">
    <property type="nucleotide sequence ID" value="NZ_NFKL01000008.1"/>
</dbReference>
<keyword evidence="1" id="KW-0472">Membrane</keyword>
<evidence type="ECO:0000313" key="4">
    <source>
        <dbReference type="Proteomes" id="UP000195326"/>
    </source>
</evidence>
<comment type="caution">
    <text evidence="3">The sequence shown here is derived from an EMBL/GenBank/DDBJ whole genome shotgun (WGS) entry which is preliminary data.</text>
</comment>
<dbReference type="Pfam" id="PF13240">
    <property type="entry name" value="Zn_Ribbon_1"/>
    <property type="match status" value="1"/>
</dbReference>
<evidence type="ECO:0000256" key="1">
    <source>
        <dbReference type="SAM" id="Phobius"/>
    </source>
</evidence>
<proteinExistence type="predicted"/>
<organism evidence="3 4">
    <name type="scientific">Butyricicoccus pullicaecorum</name>
    <dbReference type="NCBI Taxonomy" id="501571"/>
    <lineage>
        <taxon>Bacteria</taxon>
        <taxon>Bacillati</taxon>
        <taxon>Bacillota</taxon>
        <taxon>Clostridia</taxon>
        <taxon>Eubacteriales</taxon>
        <taxon>Butyricicoccaceae</taxon>
        <taxon>Butyricicoccus</taxon>
    </lineage>
</organism>
<reference evidence="4" key="1">
    <citation type="submission" date="2017-04" db="EMBL/GenBank/DDBJ databases">
        <title>Function of individual gut microbiota members based on whole genome sequencing of pure cultures obtained from chicken caecum.</title>
        <authorList>
            <person name="Medvecky M."/>
            <person name="Cejkova D."/>
            <person name="Polansky O."/>
            <person name="Karasova D."/>
            <person name="Kubasova T."/>
            <person name="Cizek A."/>
            <person name="Rychlik I."/>
        </authorList>
    </citation>
    <scope>NUCLEOTIDE SEQUENCE [LARGE SCALE GENOMIC DNA]</scope>
    <source>
        <strain evidence="4">An179</strain>
    </source>
</reference>